<sequence>MEDVTRGTRSYKNKMEDVTRGTRSYNNKMEDVTRGTRSYKNKMEEVTRGTRSYKNKMEDGTGRIAAQELNERMDVKVNRTVGTHTGLTLCVRVSSNNIYFL</sequence>
<gene>
    <name evidence="2" type="ORF">OTU49_012382</name>
</gene>
<evidence type="ECO:0000313" key="3">
    <source>
        <dbReference type="Proteomes" id="UP001445076"/>
    </source>
</evidence>
<dbReference type="EMBL" id="JARKIK010000096">
    <property type="protein sequence ID" value="KAK8722339.1"/>
    <property type="molecule type" value="Genomic_DNA"/>
</dbReference>
<protein>
    <submittedName>
        <fullName evidence="2">Uncharacterized protein</fullName>
    </submittedName>
</protein>
<evidence type="ECO:0000256" key="1">
    <source>
        <dbReference type="SAM" id="MobiDB-lite"/>
    </source>
</evidence>
<feature type="region of interest" description="Disordered" evidence="1">
    <location>
        <begin position="1"/>
        <end position="59"/>
    </location>
</feature>
<dbReference type="Proteomes" id="UP001445076">
    <property type="component" value="Unassembled WGS sequence"/>
</dbReference>
<comment type="caution">
    <text evidence="2">The sequence shown here is derived from an EMBL/GenBank/DDBJ whole genome shotgun (WGS) entry which is preliminary data.</text>
</comment>
<reference evidence="2" key="2">
    <citation type="submission" date="2024-01" db="EMBL/GenBank/DDBJ databases">
        <authorList>
            <person name="He J."/>
            <person name="Wang M."/>
            <person name="Zheng J."/>
            <person name="Liu Z."/>
        </authorList>
    </citation>
    <scope>NUCLEOTIDE SEQUENCE</scope>
    <source>
        <strain evidence="2">ZL_2023a</strain>
        <tissue evidence="2">Muscle</tissue>
    </source>
</reference>
<reference evidence="2 3" key="1">
    <citation type="journal article" date="2024" name="BMC Genomics">
        <title>Genome assembly of redclaw crayfish (Cherax quadricarinatus) provides insights into its immune adaptation and hypoxia tolerance.</title>
        <authorList>
            <person name="Liu Z."/>
            <person name="Zheng J."/>
            <person name="Li H."/>
            <person name="Fang K."/>
            <person name="Wang S."/>
            <person name="He J."/>
            <person name="Zhou D."/>
            <person name="Weng S."/>
            <person name="Chi M."/>
            <person name="Gu Z."/>
            <person name="He J."/>
            <person name="Li F."/>
            <person name="Wang M."/>
        </authorList>
    </citation>
    <scope>NUCLEOTIDE SEQUENCE [LARGE SCALE GENOMIC DNA]</scope>
    <source>
        <strain evidence="2">ZL_2023a</strain>
    </source>
</reference>
<proteinExistence type="predicted"/>
<name>A0AAW0W1R5_CHEQU</name>
<keyword evidence="3" id="KW-1185">Reference proteome</keyword>
<dbReference type="AlphaFoldDB" id="A0AAW0W1R5"/>
<dbReference type="EMBL" id="JARKIK010000096">
    <property type="protein sequence ID" value="KAK8722341.1"/>
    <property type="molecule type" value="Genomic_DNA"/>
</dbReference>
<organism evidence="2 3">
    <name type="scientific">Cherax quadricarinatus</name>
    <name type="common">Australian red claw crayfish</name>
    <dbReference type="NCBI Taxonomy" id="27406"/>
    <lineage>
        <taxon>Eukaryota</taxon>
        <taxon>Metazoa</taxon>
        <taxon>Ecdysozoa</taxon>
        <taxon>Arthropoda</taxon>
        <taxon>Crustacea</taxon>
        <taxon>Multicrustacea</taxon>
        <taxon>Malacostraca</taxon>
        <taxon>Eumalacostraca</taxon>
        <taxon>Eucarida</taxon>
        <taxon>Decapoda</taxon>
        <taxon>Pleocyemata</taxon>
        <taxon>Astacidea</taxon>
        <taxon>Parastacoidea</taxon>
        <taxon>Parastacidae</taxon>
        <taxon>Cherax</taxon>
    </lineage>
</organism>
<accession>A0AAW0W1R5</accession>
<evidence type="ECO:0000313" key="2">
    <source>
        <dbReference type="EMBL" id="KAK8722339.1"/>
    </source>
</evidence>